<accession>A0ABN2VMN9</accession>
<evidence type="ECO:0000256" key="6">
    <source>
        <dbReference type="SAM" id="Phobius"/>
    </source>
</evidence>
<keyword evidence="5 6" id="KW-0472">Membrane</keyword>
<evidence type="ECO:0000313" key="7">
    <source>
        <dbReference type="EMBL" id="AOZ05345.1"/>
    </source>
</evidence>
<evidence type="ECO:0000256" key="2">
    <source>
        <dbReference type="ARBA" id="ARBA00022475"/>
    </source>
</evidence>
<keyword evidence="2" id="KW-1003">Cell membrane</keyword>
<feature type="transmembrane region" description="Helical" evidence="6">
    <location>
        <begin position="152"/>
        <end position="171"/>
    </location>
</feature>
<keyword evidence="3 6" id="KW-0812">Transmembrane</keyword>
<evidence type="ECO:0000313" key="8">
    <source>
        <dbReference type="Proteomes" id="UP000177515"/>
    </source>
</evidence>
<feature type="transmembrane region" description="Helical" evidence="6">
    <location>
        <begin position="86"/>
        <end position="110"/>
    </location>
</feature>
<evidence type="ECO:0000256" key="3">
    <source>
        <dbReference type="ARBA" id="ARBA00022692"/>
    </source>
</evidence>
<evidence type="ECO:0000256" key="4">
    <source>
        <dbReference type="ARBA" id="ARBA00022989"/>
    </source>
</evidence>
<feature type="transmembrane region" description="Helical" evidence="6">
    <location>
        <begin position="177"/>
        <end position="196"/>
    </location>
</feature>
<dbReference type="RefSeq" id="WP_071068705.1">
    <property type="nucleotide sequence ID" value="NZ_CP017754.1"/>
</dbReference>
<dbReference type="PANTHER" id="PTHR30250:SF26">
    <property type="entry name" value="PSMA PROTEIN"/>
    <property type="match status" value="1"/>
</dbReference>
<proteinExistence type="predicted"/>
<dbReference type="EMBL" id="CP017754">
    <property type="protein sequence ID" value="AOZ05345.1"/>
    <property type="molecule type" value="Genomic_DNA"/>
</dbReference>
<feature type="transmembrane region" description="Helical" evidence="6">
    <location>
        <begin position="122"/>
        <end position="140"/>
    </location>
</feature>
<keyword evidence="8" id="KW-1185">Reference proteome</keyword>
<dbReference type="PANTHER" id="PTHR30250">
    <property type="entry name" value="PST FAMILY PREDICTED COLANIC ACID TRANSPORTER"/>
    <property type="match status" value="1"/>
</dbReference>
<evidence type="ECO:0000256" key="1">
    <source>
        <dbReference type="ARBA" id="ARBA00004651"/>
    </source>
</evidence>
<feature type="transmembrane region" description="Helical" evidence="6">
    <location>
        <begin position="40"/>
        <end position="65"/>
    </location>
</feature>
<feature type="transmembrane region" description="Helical" evidence="6">
    <location>
        <begin position="342"/>
        <end position="362"/>
    </location>
</feature>
<dbReference type="InterPro" id="IPR050833">
    <property type="entry name" value="Poly_Biosynth_Transport"/>
</dbReference>
<evidence type="ECO:0000256" key="5">
    <source>
        <dbReference type="ARBA" id="ARBA00023136"/>
    </source>
</evidence>
<protein>
    <submittedName>
        <fullName evidence="7">Polysaccharide biosynthesis protein</fullName>
    </submittedName>
</protein>
<sequence>MRVSSVSWNLAGLTLPLLVAAVTVPQLIHRLGNERFGVLALAWGLVGYAGALDLGIGRALTQMVARLRGEGDFSSIPDALATAGRITLLTGAFGGVIIAIFAIAGGGSLIHARQTATGEIELSILLLALALPAQAMSATYRGVNEAYLNFRGISVVRALLGMVNFGGPYLVSLWTSSLPWLVATLVLSRLFSLLIYRRLAMTCISGQRAVGRTGEYSSRIARSLFSFGGWVTVSSIVSPMLVQADRFVISSAISAAAVTIYVLPYEMVVQSLVLVGSVSSVLFPSLSAMMRSHPTQWQRYFLRWLLIVAGMMLVVCIAMFFFLPKILTLWVGQGLHPESITVGKILCLGVFSNSLGVMFYALLHAKGRANITALLHMIELPIFVGALLFLLHQFGVVGAAWAWTGRMTFDAIALGILGGKK</sequence>
<reference evidence="7 8" key="1">
    <citation type="submission" date="2016-10" db="EMBL/GenBank/DDBJ databases">
        <title>Complete genome sequences of three Cupriavidus strains isolated from various Malaysian environments.</title>
        <authorList>
            <person name="Abdullah A.A.-A."/>
            <person name="Shafie N.A.H."/>
            <person name="Lau N.S."/>
        </authorList>
    </citation>
    <scope>NUCLEOTIDE SEQUENCE [LARGE SCALE GENOMIC DNA]</scope>
    <source>
        <strain evidence="7 8">USMAA1020</strain>
    </source>
</reference>
<feature type="transmembrane region" description="Helical" evidence="6">
    <location>
        <begin position="269"/>
        <end position="289"/>
    </location>
</feature>
<dbReference type="InterPro" id="IPR002797">
    <property type="entry name" value="Polysacc_synth"/>
</dbReference>
<gene>
    <name evidence="7" type="ORF">BKK80_05630</name>
</gene>
<dbReference type="Proteomes" id="UP000177515">
    <property type="component" value="Chromosome 1"/>
</dbReference>
<comment type="subcellular location">
    <subcellularLocation>
        <location evidence="1">Cell membrane</location>
        <topology evidence="1">Multi-pass membrane protein</topology>
    </subcellularLocation>
</comment>
<feature type="transmembrane region" description="Helical" evidence="6">
    <location>
        <begin position="374"/>
        <end position="394"/>
    </location>
</feature>
<organism evidence="7 8">
    <name type="scientific">Cupriavidus malaysiensis</name>
    <dbReference type="NCBI Taxonomy" id="367825"/>
    <lineage>
        <taxon>Bacteria</taxon>
        <taxon>Pseudomonadati</taxon>
        <taxon>Pseudomonadota</taxon>
        <taxon>Betaproteobacteria</taxon>
        <taxon>Burkholderiales</taxon>
        <taxon>Burkholderiaceae</taxon>
        <taxon>Cupriavidus</taxon>
    </lineage>
</organism>
<feature type="transmembrane region" description="Helical" evidence="6">
    <location>
        <begin position="301"/>
        <end position="322"/>
    </location>
</feature>
<keyword evidence="4 6" id="KW-1133">Transmembrane helix</keyword>
<name>A0ABN2VMN9_9BURK</name>
<dbReference type="Pfam" id="PF01943">
    <property type="entry name" value="Polysacc_synt"/>
    <property type="match status" value="1"/>
</dbReference>